<evidence type="ECO:0000256" key="1">
    <source>
        <dbReference type="SAM" id="Phobius"/>
    </source>
</evidence>
<dbReference type="AlphaFoldDB" id="A0A6H1U910"/>
<organism evidence="2">
    <name type="scientific">Neilupotamon papilionaceum</name>
    <dbReference type="NCBI Taxonomy" id="2478643"/>
    <lineage>
        <taxon>Eukaryota</taxon>
        <taxon>Metazoa</taxon>
        <taxon>Ecdysozoa</taxon>
        <taxon>Arthropoda</taxon>
        <taxon>Crustacea</taxon>
        <taxon>Multicrustacea</taxon>
        <taxon>Malacostraca</taxon>
        <taxon>Eumalacostraca</taxon>
        <taxon>Eucarida</taxon>
        <taxon>Decapoda</taxon>
        <taxon>Pleocyemata</taxon>
        <taxon>Brachyura</taxon>
        <taxon>Eubrachyura</taxon>
        <taxon>Potamoidea</taxon>
        <taxon>Potamidae</taxon>
        <taxon>Neilupotamon</taxon>
    </lineage>
</organism>
<name>A0A6H1U910_9EUCA</name>
<geneLocation type="mitochondrion" evidence="2"/>
<protein>
    <submittedName>
        <fullName evidence="2">ATP synthase F0 subunit 8</fullName>
    </submittedName>
</protein>
<reference evidence="2" key="1">
    <citation type="journal article" date="2020" name="Mitochondrial DNA Part B Resour">
        <title>Mitochondrial genome of Neilupotamon papileonaceum, with its phylogenetic analysis.</title>
        <authorList>
            <person name="Xiong G."/>
            <person name="Wang X.-Q."/>
            <person name="Ping-yaun X."/>
            <person name="Zeng D."/>
            <person name="Wang P."/>
            <person name="Chen Z.-N."/>
            <person name="Kang L."/>
        </authorList>
    </citation>
    <scope>NUCLEOTIDE SEQUENCE</scope>
</reference>
<evidence type="ECO:0000313" key="2">
    <source>
        <dbReference type="EMBL" id="QIZ74897.1"/>
    </source>
</evidence>
<gene>
    <name evidence="2" type="primary">ATP8</name>
</gene>
<proteinExistence type="predicted"/>
<dbReference type="EMBL" id="MT021974">
    <property type="protein sequence ID" value="QIZ74897.1"/>
    <property type="molecule type" value="Genomic_DNA"/>
</dbReference>
<keyword evidence="1" id="KW-1133">Transmembrane helix</keyword>
<keyword evidence="2" id="KW-0496">Mitochondrion</keyword>
<accession>A0A6H1U910</accession>
<keyword evidence="1" id="KW-0812">Transmembrane</keyword>
<feature type="transmembrane region" description="Helical" evidence="1">
    <location>
        <begin position="6"/>
        <end position="30"/>
    </location>
</feature>
<sequence length="52" mass="6416">MPQMAPIFWLSLLMFFLFSFMLFFTLNYFIKPFKVFSPLALSHTLLTYLWKW</sequence>
<keyword evidence="1" id="KW-0472">Membrane</keyword>